<dbReference type="Proteomes" id="UP000004816">
    <property type="component" value="Unassembled WGS sequence"/>
</dbReference>
<keyword evidence="2" id="KW-1185">Reference proteome</keyword>
<dbReference type="EMBL" id="ACZI02000002">
    <property type="protein sequence ID" value="EFV12798.2"/>
    <property type="molecule type" value="Genomic_DNA"/>
</dbReference>
<accession>E5XS13</accession>
<evidence type="ECO:0000313" key="1">
    <source>
        <dbReference type="EMBL" id="EFV12798.2"/>
    </source>
</evidence>
<protein>
    <submittedName>
        <fullName evidence="1">Uncharacterized protein</fullName>
    </submittedName>
</protein>
<dbReference type="HOGENOM" id="CLU_1685375_0_0_11"/>
<dbReference type="SUPFAM" id="SSF54373">
    <property type="entry name" value="FAD-linked reductases, C-terminal domain"/>
    <property type="match status" value="1"/>
</dbReference>
<dbReference type="AlphaFoldDB" id="E5XS13"/>
<dbReference type="Gene3D" id="3.30.560.10">
    <property type="entry name" value="Glucose Oxidase, domain 3"/>
    <property type="match status" value="1"/>
</dbReference>
<organism evidence="1 2">
    <name type="scientific">Segniliparus rugosus (strain ATCC BAA-974 / DSM 45345 / CCUG 50838 / CIP 108380 / JCM 13579 / CDC 945)</name>
    <dbReference type="NCBI Taxonomy" id="679197"/>
    <lineage>
        <taxon>Bacteria</taxon>
        <taxon>Bacillati</taxon>
        <taxon>Actinomycetota</taxon>
        <taxon>Actinomycetes</taxon>
        <taxon>Mycobacteriales</taxon>
        <taxon>Segniliparaceae</taxon>
        <taxon>Segniliparus</taxon>
    </lineage>
</organism>
<name>E5XS13_SEGRC</name>
<gene>
    <name evidence="1" type="ORF">HMPREF9336_02285</name>
</gene>
<comment type="caution">
    <text evidence="1">The sequence shown here is derived from an EMBL/GenBank/DDBJ whole genome shotgun (WGS) entry which is preliminary data.</text>
</comment>
<proteinExistence type="predicted"/>
<sequence>MVMAARLSGNKGRWATLLEAGPAYTNAGFPAEAKEAAKLGPCRGHTAAKGKLDHHRAPFRGEILGLTRPVSLGSMTLLSSGSEQPPGIDLGFLGAEQDVASLLEGIRRWRISSAAPSGPDATDEELIEAAKRILGTYHRHIPPPVATAAIGAPGSC</sequence>
<evidence type="ECO:0000313" key="2">
    <source>
        <dbReference type="Proteomes" id="UP000004816"/>
    </source>
</evidence>
<reference evidence="1 2" key="1">
    <citation type="journal article" date="2011" name="Stand. Genomic Sci.">
        <title>High quality draft genome sequence of Segniliparus rugosus CDC 945(T)= (ATCC BAA-974(T)).</title>
        <authorList>
            <person name="Earl A.M."/>
            <person name="Desjardins C.A."/>
            <person name="Fitzgerald M.G."/>
            <person name="Arachchi H.M."/>
            <person name="Zeng Q."/>
            <person name="Mehta T."/>
            <person name="Griggs A."/>
            <person name="Birren B.W."/>
            <person name="Toney N.C."/>
            <person name="Carr J."/>
            <person name="Posey J."/>
            <person name="Butler W.R."/>
        </authorList>
    </citation>
    <scope>NUCLEOTIDE SEQUENCE [LARGE SCALE GENOMIC DNA]</scope>
    <source>
        <strain evidence="2">ATCC BAA-974 / DSM 45345 / CCUG 50838 / CIP 108380 / JCM 13579 / CDC 945</strain>
    </source>
</reference>